<gene>
    <name evidence="2" type="ORF">H9820_10400</name>
</gene>
<accession>A0A9D1ZN70</accession>
<feature type="transmembrane region" description="Helical" evidence="1">
    <location>
        <begin position="43"/>
        <end position="67"/>
    </location>
</feature>
<evidence type="ECO:0000313" key="3">
    <source>
        <dbReference type="Proteomes" id="UP000824013"/>
    </source>
</evidence>
<keyword evidence="1" id="KW-0472">Membrane</keyword>
<reference evidence="2" key="1">
    <citation type="journal article" date="2021" name="PeerJ">
        <title>Extensive microbial diversity within the chicken gut microbiome revealed by metagenomics and culture.</title>
        <authorList>
            <person name="Gilroy R."/>
            <person name="Ravi A."/>
            <person name="Getino M."/>
            <person name="Pursley I."/>
            <person name="Horton D.L."/>
            <person name="Alikhan N.F."/>
            <person name="Baker D."/>
            <person name="Gharbi K."/>
            <person name="Hall N."/>
            <person name="Watson M."/>
            <person name="Adriaenssens E.M."/>
            <person name="Foster-Nyarko E."/>
            <person name="Jarju S."/>
            <person name="Secka A."/>
            <person name="Antonio M."/>
            <person name="Oren A."/>
            <person name="Chaudhuri R.R."/>
            <person name="La Ragione R."/>
            <person name="Hildebrand F."/>
            <person name="Pallen M.J."/>
        </authorList>
    </citation>
    <scope>NUCLEOTIDE SEQUENCE</scope>
    <source>
        <strain evidence="2">3204</strain>
    </source>
</reference>
<protein>
    <submittedName>
        <fullName evidence="2">Uncharacterized protein</fullName>
    </submittedName>
</protein>
<sequence>MKEADSMNGKFIGILAILIGIWQIAVAQKMYQDIRRNVKQPKMTIFFGVTVCLIIGVIFLMVGGSLLR</sequence>
<dbReference type="AlphaFoldDB" id="A0A9D1ZN70"/>
<dbReference type="Proteomes" id="UP000824013">
    <property type="component" value="Unassembled WGS sequence"/>
</dbReference>
<organism evidence="2 3">
    <name type="scientific">Candidatus Companilactobacillus pullicola</name>
    <dbReference type="NCBI Taxonomy" id="2838523"/>
    <lineage>
        <taxon>Bacteria</taxon>
        <taxon>Bacillati</taxon>
        <taxon>Bacillota</taxon>
        <taxon>Bacilli</taxon>
        <taxon>Lactobacillales</taxon>
        <taxon>Lactobacillaceae</taxon>
        <taxon>Companilactobacillus</taxon>
    </lineage>
</organism>
<proteinExistence type="predicted"/>
<reference evidence="2" key="2">
    <citation type="submission" date="2021-04" db="EMBL/GenBank/DDBJ databases">
        <authorList>
            <person name="Gilroy R."/>
        </authorList>
    </citation>
    <scope>NUCLEOTIDE SEQUENCE</scope>
    <source>
        <strain evidence="2">3204</strain>
    </source>
</reference>
<evidence type="ECO:0000256" key="1">
    <source>
        <dbReference type="SAM" id="Phobius"/>
    </source>
</evidence>
<keyword evidence="1" id="KW-1133">Transmembrane helix</keyword>
<keyword evidence="1" id="KW-0812">Transmembrane</keyword>
<comment type="caution">
    <text evidence="2">The sequence shown here is derived from an EMBL/GenBank/DDBJ whole genome shotgun (WGS) entry which is preliminary data.</text>
</comment>
<evidence type="ECO:0000313" key="2">
    <source>
        <dbReference type="EMBL" id="HIY93337.1"/>
    </source>
</evidence>
<dbReference type="EMBL" id="DXCM01000077">
    <property type="protein sequence ID" value="HIY93337.1"/>
    <property type="molecule type" value="Genomic_DNA"/>
</dbReference>
<name>A0A9D1ZN70_9LACO</name>